<dbReference type="PANTHER" id="PTHR13268">
    <property type="entry name" value="BREAST CARCINOMA AMPLIFIED SEQUENCE 3"/>
    <property type="match status" value="1"/>
</dbReference>
<dbReference type="PANTHER" id="PTHR13268:SF0">
    <property type="entry name" value="BCAS3 MICROTUBULE ASSOCIATED CELL MIGRATION FACTOR"/>
    <property type="match status" value="1"/>
</dbReference>
<dbReference type="OrthoDB" id="25778at2759"/>
<evidence type="ECO:0000313" key="3">
    <source>
        <dbReference type="Proteomes" id="UP000007241"/>
    </source>
</evidence>
<dbReference type="GeneID" id="18244778"/>
<evidence type="ECO:0000256" key="1">
    <source>
        <dbReference type="SAM" id="MobiDB-lite"/>
    </source>
</evidence>
<keyword evidence="3" id="KW-1185">Reference proteome</keyword>
<evidence type="ECO:0000313" key="2">
    <source>
        <dbReference type="EMBL" id="EGF76311.1"/>
    </source>
</evidence>
<feature type="compositionally biased region" description="Polar residues" evidence="1">
    <location>
        <begin position="443"/>
        <end position="456"/>
    </location>
</feature>
<dbReference type="RefSeq" id="XP_006683114.1">
    <property type="nucleotide sequence ID" value="XM_006683051.1"/>
</dbReference>
<protein>
    <recommendedName>
        <fullName evidence="4">BCAS3 domain-containing protein</fullName>
    </recommendedName>
</protein>
<dbReference type="GO" id="GO:0005737">
    <property type="term" value="C:cytoplasm"/>
    <property type="evidence" value="ECO:0000318"/>
    <property type="project" value="GO_Central"/>
</dbReference>
<feature type="region of interest" description="Disordered" evidence="1">
    <location>
        <begin position="563"/>
        <end position="584"/>
    </location>
</feature>
<proteinExistence type="predicted"/>
<dbReference type="GO" id="GO:0042594">
    <property type="term" value="P:response to starvation"/>
    <property type="evidence" value="ECO:0000318"/>
    <property type="project" value="GO_Central"/>
</dbReference>
<dbReference type="EMBL" id="GL882898">
    <property type="protein sequence ID" value="EGF76311.1"/>
    <property type="molecule type" value="Genomic_DNA"/>
</dbReference>
<feature type="region of interest" description="Disordered" evidence="1">
    <location>
        <begin position="435"/>
        <end position="456"/>
    </location>
</feature>
<sequence length="1041" mass="113230">MDIVQSCPSSSTTGSELARTLGAGCKQHGKLVYSTSIAPPSTLATISGYLTGISSFLSKNIGPTLARATAAAPKQPAVSSDTTIRTSDESTKEEVIFSKFQWIDWSGLQSSRLFLLLGYPHGFQIWDVTDTDTAVEIVSIRDGCEAVVDIEVIPTPWLSHVADPFKSERPLVVFVTKVDKGDHSAYTATIVSLSTNTLIHTIELASCPIAQMRVDANAKYLAFNLGKQLGIRLYSLLDFSLMATYTDVHASPLHDAPVFEIGSRLIAYTTTTKFNPAFSKNYLASPHIQSGSDLETLDLCSGILGTSPLHANASISPSLKCATHPANSGGNTNSAGNSGSGGVNAGEVATKVAKGVASGVKVIGEYGYHAISSYFTGDATSPSFGGVPSRAMAESFGKSNGFGNPVSNSYEFRKDRKKDPQDGIIVLRSLPRPFSKGKEHSLKSSPQLDQTQPESSSILSLFHPHTNPVAILKMDPSETRLYTASIEGTSIYVWDISDIYLRRVNSLHIVGTHGGCQPIPRCLFRCDRGYTAAKIDSIAQSANGKWISVMTARGTAHVFHTEFGSDTNDTANRDRHDRQTSDGGVQRTFGVKMLTPIVRLNARTSIDVVKHMFTSDSSSGMPGSTGTDYTNTTSLEDHIECDEDQNMGHNKPNFLPPFNLSGCTHMSAFLSSDLTYSPGLPSTERQRIVVWDLTGKVTLFWVDLIPEEGLSQRTATLPPAVLTVLNSFPRATFMKSVSLHDGLGATVIKTEYKVLTMPVSSTELQRKNSHEQVWMSDQILEDTESAYSVDSNRRRPSQQKQLWPSRIEISSCSDQRIPLWMDLQCTMQVYHPDLATKTLVTLMTDISTDQTFTADTDARSSIKPCPSFSDVPLAMNIVVAPYTPTPHGDRKGFPRLDGDSELEQGILSAMGDGMEMPVGQQSLLDAFFIEDDGFNVIKSAHSIPVYERVEYSAGSGGSSIVGTAWGNVQKVFDASARRKSLMSSNVDMESIDDLCILEDGTDEIVVSSSDSAMREGFEPTLTRKEAKRRRKQQLINNHLME</sequence>
<dbReference type="InterPro" id="IPR015943">
    <property type="entry name" value="WD40/YVTN_repeat-like_dom_sf"/>
</dbReference>
<dbReference type="AlphaFoldDB" id="F4PEQ4"/>
<organism evidence="2 3">
    <name type="scientific">Batrachochytrium dendrobatidis (strain JAM81 / FGSC 10211)</name>
    <name type="common">Frog chytrid fungus</name>
    <dbReference type="NCBI Taxonomy" id="684364"/>
    <lineage>
        <taxon>Eukaryota</taxon>
        <taxon>Fungi</taxon>
        <taxon>Fungi incertae sedis</taxon>
        <taxon>Chytridiomycota</taxon>
        <taxon>Chytridiomycota incertae sedis</taxon>
        <taxon>Chytridiomycetes</taxon>
        <taxon>Rhizophydiales</taxon>
        <taxon>Rhizophydiales incertae sedis</taxon>
        <taxon>Batrachochytrium</taxon>
    </lineage>
</organism>
<dbReference type="Proteomes" id="UP000007241">
    <property type="component" value="Unassembled WGS sequence"/>
</dbReference>
<reference evidence="2 3" key="1">
    <citation type="submission" date="2009-12" db="EMBL/GenBank/DDBJ databases">
        <title>The draft genome of Batrachochytrium dendrobatidis.</title>
        <authorList>
            <consortium name="US DOE Joint Genome Institute (JGI-PGF)"/>
            <person name="Kuo A."/>
            <person name="Salamov A."/>
            <person name="Schmutz J."/>
            <person name="Lucas S."/>
            <person name="Pitluck S."/>
            <person name="Rosenblum E."/>
            <person name="Stajich J."/>
            <person name="Eisen M."/>
            <person name="Grigoriev I.V."/>
        </authorList>
    </citation>
    <scope>NUCLEOTIDE SEQUENCE [LARGE SCALE GENOMIC DNA]</scope>
    <source>
        <strain evidence="3">JAM81 / FGSC 10211</strain>
    </source>
</reference>
<accession>F4PEQ4</accession>
<name>F4PEQ4_BATDJ</name>
<dbReference type="HOGENOM" id="CLU_292554_0_0_1"/>
<evidence type="ECO:0008006" key="4">
    <source>
        <dbReference type="Google" id="ProtNLM"/>
    </source>
</evidence>
<dbReference type="GO" id="GO:0006914">
    <property type="term" value="P:autophagy"/>
    <property type="evidence" value="ECO:0007669"/>
    <property type="project" value="InterPro"/>
</dbReference>
<dbReference type="InParanoid" id="F4PEQ4"/>
<dbReference type="InterPro" id="IPR045142">
    <property type="entry name" value="BCAS3-like"/>
</dbReference>
<feature type="compositionally biased region" description="Basic and acidic residues" evidence="1">
    <location>
        <begin position="571"/>
        <end position="580"/>
    </location>
</feature>
<dbReference type="SUPFAM" id="SSF82171">
    <property type="entry name" value="DPP6 N-terminal domain-like"/>
    <property type="match status" value="1"/>
</dbReference>
<gene>
    <name evidence="2" type="ORF">BATDEDRAFT_92847</name>
</gene>
<dbReference type="Gene3D" id="2.130.10.10">
    <property type="entry name" value="YVTN repeat-like/Quinoprotein amine dehydrogenase"/>
    <property type="match status" value="1"/>
</dbReference>